<comment type="caution">
    <text evidence="4">The sequence shown here is derived from an EMBL/GenBank/DDBJ whole genome shotgun (WGS) entry which is preliminary data.</text>
</comment>
<dbReference type="GO" id="GO:0005829">
    <property type="term" value="C:cytosol"/>
    <property type="evidence" value="ECO:0007669"/>
    <property type="project" value="TreeGrafter"/>
</dbReference>
<dbReference type="GO" id="GO:0008831">
    <property type="term" value="F:dTDP-4-dehydrorhamnose reductase activity"/>
    <property type="evidence" value="ECO:0007669"/>
    <property type="project" value="UniProtKB-EC"/>
</dbReference>
<evidence type="ECO:0000256" key="2">
    <source>
        <dbReference type="RuleBase" id="RU364082"/>
    </source>
</evidence>
<dbReference type="InterPro" id="IPR029903">
    <property type="entry name" value="RmlD-like-bd"/>
</dbReference>
<proteinExistence type="inferred from homology"/>
<dbReference type="InterPro" id="IPR036291">
    <property type="entry name" value="NAD(P)-bd_dom_sf"/>
</dbReference>
<dbReference type="OrthoDB" id="9803892at2"/>
<dbReference type="PANTHER" id="PTHR10491">
    <property type="entry name" value="DTDP-4-DEHYDRORHAMNOSE REDUCTASE"/>
    <property type="match status" value="1"/>
</dbReference>
<dbReference type="Proteomes" id="UP000317036">
    <property type="component" value="Unassembled WGS sequence"/>
</dbReference>
<protein>
    <recommendedName>
        <fullName evidence="2">dTDP-4-dehydrorhamnose reductase</fullName>
        <ecNumber evidence="2">1.1.1.133</ecNumber>
    </recommendedName>
</protein>
<dbReference type="AlphaFoldDB" id="A0A559KI57"/>
<dbReference type="UniPathway" id="UPA00124"/>
<dbReference type="RefSeq" id="WP_144842405.1">
    <property type="nucleotide sequence ID" value="NZ_VNJI01000001.1"/>
</dbReference>
<reference evidence="4 5" key="1">
    <citation type="submission" date="2019-07" db="EMBL/GenBank/DDBJ databases">
        <authorList>
            <person name="Kim J."/>
        </authorList>
    </citation>
    <scope>NUCLEOTIDE SEQUENCE [LARGE SCALE GENOMIC DNA]</scope>
    <source>
        <strain evidence="4 5">JC52</strain>
    </source>
</reference>
<keyword evidence="2" id="KW-0560">Oxidoreductase</keyword>
<evidence type="ECO:0000313" key="5">
    <source>
        <dbReference type="Proteomes" id="UP000317036"/>
    </source>
</evidence>
<organism evidence="4 5">
    <name type="scientific">Paenibacillus cremeus</name>
    <dbReference type="NCBI Taxonomy" id="2163881"/>
    <lineage>
        <taxon>Bacteria</taxon>
        <taxon>Bacillati</taxon>
        <taxon>Bacillota</taxon>
        <taxon>Bacilli</taxon>
        <taxon>Bacillales</taxon>
        <taxon>Paenibacillaceae</taxon>
        <taxon>Paenibacillus</taxon>
    </lineage>
</organism>
<evidence type="ECO:0000256" key="1">
    <source>
        <dbReference type="ARBA" id="ARBA00010944"/>
    </source>
</evidence>
<dbReference type="PANTHER" id="PTHR10491:SF4">
    <property type="entry name" value="METHIONINE ADENOSYLTRANSFERASE 2 SUBUNIT BETA"/>
    <property type="match status" value="1"/>
</dbReference>
<keyword evidence="5" id="KW-1185">Reference proteome</keyword>
<sequence length="277" mass="31515">MRIVVIGGLSLAGHLICRYLAEETPHELLYTHQERANRPRSLYLDAGDPVMVEQLMRAVRPELIINCHSIMNDAARLREREAYRVNGLFPHQLAELADQQGAKLIQISTDSVFFGDRGMYTERHVPDGTTVYARTKALGEVLRPPHLTLRTSLLGPDLEASGLLSWFLAKRGSVKGFVNVAWNGITTLELAKFIRFVLTEAFSLSGVVHLTAKETTDKCRLLELVRTVFEKDDIVIQPDDAITLDRTLRCTRTDVEYRIPTYIDMLTELREWMISHR</sequence>
<keyword evidence="2" id="KW-0521">NADP</keyword>
<name>A0A559KI57_9BACL</name>
<comment type="pathway">
    <text evidence="2">Carbohydrate biosynthesis; dTDP-L-rhamnose biosynthesis.</text>
</comment>
<dbReference type="EMBL" id="VNJI01000001">
    <property type="protein sequence ID" value="TVY11823.1"/>
    <property type="molecule type" value="Genomic_DNA"/>
</dbReference>
<gene>
    <name evidence="4" type="ORF">FPZ49_00570</name>
</gene>
<accession>A0A559KI57</accession>
<dbReference type="GO" id="GO:0019305">
    <property type="term" value="P:dTDP-rhamnose biosynthetic process"/>
    <property type="evidence" value="ECO:0007669"/>
    <property type="project" value="UniProtKB-UniPathway"/>
</dbReference>
<dbReference type="EC" id="1.1.1.133" evidence="2"/>
<comment type="function">
    <text evidence="2">Catalyzes the reduction of dTDP-6-deoxy-L-lyxo-4-hexulose to yield dTDP-L-rhamnose.</text>
</comment>
<evidence type="ECO:0000259" key="3">
    <source>
        <dbReference type="Pfam" id="PF04321"/>
    </source>
</evidence>
<dbReference type="Gene3D" id="3.40.50.720">
    <property type="entry name" value="NAD(P)-binding Rossmann-like Domain"/>
    <property type="match status" value="1"/>
</dbReference>
<evidence type="ECO:0000313" key="4">
    <source>
        <dbReference type="EMBL" id="TVY11823.1"/>
    </source>
</evidence>
<dbReference type="InterPro" id="IPR005913">
    <property type="entry name" value="dTDP_dehydrorham_reduct"/>
</dbReference>
<dbReference type="SUPFAM" id="SSF51735">
    <property type="entry name" value="NAD(P)-binding Rossmann-fold domains"/>
    <property type="match status" value="1"/>
</dbReference>
<comment type="similarity">
    <text evidence="1 2">Belongs to the dTDP-4-dehydrorhamnose reductase family.</text>
</comment>
<feature type="domain" description="RmlD-like substrate binding" evidence="3">
    <location>
        <begin position="1"/>
        <end position="233"/>
    </location>
</feature>
<dbReference type="Pfam" id="PF04321">
    <property type="entry name" value="RmlD_sub_bind"/>
    <property type="match status" value="1"/>
</dbReference>